<reference evidence="3" key="1">
    <citation type="submission" date="2025-08" db="UniProtKB">
        <authorList>
            <consortium name="RefSeq"/>
        </authorList>
    </citation>
    <scope>IDENTIFICATION</scope>
    <source>
        <tissue evidence="3">Whole larval tissue</tissue>
    </source>
</reference>
<evidence type="ECO:0000313" key="2">
    <source>
        <dbReference type="Proteomes" id="UP000829999"/>
    </source>
</evidence>
<evidence type="ECO:0000313" key="3">
    <source>
        <dbReference type="RefSeq" id="XP_050556024.1"/>
    </source>
</evidence>
<evidence type="ECO:0000259" key="1">
    <source>
        <dbReference type="PROSITE" id="PS50878"/>
    </source>
</evidence>
<dbReference type="Gene3D" id="3.30.70.270">
    <property type="match status" value="1"/>
</dbReference>
<dbReference type="GeneID" id="126911672"/>
<dbReference type="Proteomes" id="UP000829999">
    <property type="component" value="Chromosome 18"/>
</dbReference>
<protein>
    <submittedName>
        <fullName evidence="3">Uncharacterized protein LOC126911672</fullName>
    </submittedName>
</protein>
<proteinExistence type="predicted"/>
<dbReference type="SUPFAM" id="SSF56672">
    <property type="entry name" value="DNA/RNA polymerases"/>
    <property type="match status" value="1"/>
</dbReference>
<dbReference type="Pfam" id="PF00078">
    <property type="entry name" value="RVT_1"/>
    <property type="match status" value="1"/>
</dbReference>
<dbReference type="PROSITE" id="PS50878">
    <property type="entry name" value="RT_POL"/>
    <property type="match status" value="1"/>
</dbReference>
<dbReference type="InterPro" id="IPR043128">
    <property type="entry name" value="Rev_trsase/Diguanyl_cyclase"/>
</dbReference>
<dbReference type="PANTHER" id="PTHR48462">
    <property type="entry name" value="PROTEIN, PUTATIVE-RELATED"/>
    <property type="match status" value="1"/>
</dbReference>
<dbReference type="RefSeq" id="XP_050556024.1">
    <property type="nucleotide sequence ID" value="XM_050700067.1"/>
</dbReference>
<dbReference type="AlphaFoldDB" id="A0A9R0EYM2"/>
<keyword evidence="2" id="KW-1185">Reference proteome</keyword>
<name>A0A9R0EYM2_SPOFR</name>
<dbReference type="InterPro" id="IPR000477">
    <property type="entry name" value="RT_dom"/>
</dbReference>
<dbReference type="InterPro" id="IPR043502">
    <property type="entry name" value="DNA/RNA_pol_sf"/>
</dbReference>
<gene>
    <name evidence="3" type="primary">LOC126911672</name>
</gene>
<organism evidence="2 3">
    <name type="scientific">Spodoptera frugiperda</name>
    <name type="common">Fall armyworm</name>
    <dbReference type="NCBI Taxonomy" id="7108"/>
    <lineage>
        <taxon>Eukaryota</taxon>
        <taxon>Metazoa</taxon>
        <taxon>Ecdysozoa</taxon>
        <taxon>Arthropoda</taxon>
        <taxon>Hexapoda</taxon>
        <taxon>Insecta</taxon>
        <taxon>Pterygota</taxon>
        <taxon>Neoptera</taxon>
        <taxon>Endopterygota</taxon>
        <taxon>Lepidoptera</taxon>
        <taxon>Glossata</taxon>
        <taxon>Ditrysia</taxon>
        <taxon>Noctuoidea</taxon>
        <taxon>Noctuidae</taxon>
        <taxon>Amphipyrinae</taxon>
        <taxon>Spodoptera</taxon>
    </lineage>
</organism>
<dbReference type="PANTHER" id="PTHR48462:SF1">
    <property type="entry name" value="PROTEIN, PUTATIVE-RELATED"/>
    <property type="match status" value="1"/>
</dbReference>
<feature type="domain" description="Reverse transcriptase" evidence="1">
    <location>
        <begin position="78"/>
        <end position="325"/>
    </location>
</feature>
<dbReference type="OrthoDB" id="7485566at2759"/>
<dbReference type="GO" id="GO:0071897">
    <property type="term" value="P:DNA biosynthetic process"/>
    <property type="evidence" value="ECO:0007669"/>
    <property type="project" value="UniProtKB-ARBA"/>
</dbReference>
<accession>A0A9R0EYM2</accession>
<sequence length="390" mass="42413">MPYDVGSSSYAGQSASQPAAFLDGTLVRGAIDSFRNGSAGGLDGLSPQHLKDLTCSSAGEAGESLLRELTALINLMLSGNVNESVIDVLYGANLCALRKRDGGIRPIAVGCTYRRIAAKICCAFYNESLASKFQPSQLGFGSKGGCEAAVHALSTFINSNQSEVILKVDIKNAFNSVSRDALLTEIQKETPKIYSFLWQCYRNPSKLLYKDNLIESAVGCQQGDPLGPAIFSLAINPIIRELNSKFNVWYLDDGTLGGDVNTVLKDFTILKERLNSIGLDLNLSKCEIYIPNSTDRQTILSKFQEIAPNIKIKDKNSLHLLGSPIFDECFPSFIEDKIENFNNISDRLHKINSHSAFTLIRASSLIGCGRVGIRFVASGAPVTLHRNYVG</sequence>